<feature type="region of interest" description="Disordered" evidence="1">
    <location>
        <begin position="90"/>
        <end position="129"/>
    </location>
</feature>
<gene>
    <name evidence="3" type="ORF">J5A65_06030</name>
</gene>
<feature type="transmembrane region" description="Helical" evidence="2">
    <location>
        <begin position="68"/>
        <end position="86"/>
    </location>
</feature>
<accession>A0ABX7Y883</accession>
<organism evidence="3 4">
    <name type="scientific">Arachnia rubra</name>
    <dbReference type="NCBI Taxonomy" id="1547448"/>
    <lineage>
        <taxon>Bacteria</taxon>
        <taxon>Bacillati</taxon>
        <taxon>Actinomycetota</taxon>
        <taxon>Actinomycetes</taxon>
        <taxon>Propionibacteriales</taxon>
        <taxon>Propionibacteriaceae</taxon>
        <taxon>Arachnia</taxon>
    </lineage>
</organism>
<name>A0ABX7Y883_9ACTN</name>
<reference evidence="3 4" key="1">
    <citation type="submission" date="2021-03" db="EMBL/GenBank/DDBJ databases">
        <title>Human Oral Microbial Genomes.</title>
        <authorList>
            <person name="Johnston C.D."/>
            <person name="Chen T."/>
            <person name="Dewhirst F.E."/>
        </authorList>
    </citation>
    <scope>NUCLEOTIDE SEQUENCE [LARGE SCALE GENOMIC DNA]</scope>
    <source>
        <strain evidence="3 4">DSMZ 100122</strain>
    </source>
</reference>
<evidence type="ECO:0000313" key="4">
    <source>
        <dbReference type="Proteomes" id="UP000678513"/>
    </source>
</evidence>
<evidence type="ECO:0000256" key="2">
    <source>
        <dbReference type="SAM" id="Phobius"/>
    </source>
</evidence>
<proteinExistence type="predicted"/>
<keyword evidence="2" id="KW-1133">Transmembrane helix</keyword>
<feature type="transmembrane region" description="Helical" evidence="2">
    <location>
        <begin position="42"/>
        <end position="62"/>
    </location>
</feature>
<evidence type="ECO:0000256" key="1">
    <source>
        <dbReference type="SAM" id="MobiDB-lite"/>
    </source>
</evidence>
<dbReference type="EMBL" id="CP072384">
    <property type="protein sequence ID" value="QUC09272.1"/>
    <property type="molecule type" value="Genomic_DNA"/>
</dbReference>
<dbReference type="Pfam" id="PF11239">
    <property type="entry name" value="DUF3040"/>
    <property type="match status" value="1"/>
</dbReference>
<evidence type="ECO:0000313" key="3">
    <source>
        <dbReference type="EMBL" id="QUC09272.1"/>
    </source>
</evidence>
<protein>
    <submittedName>
        <fullName evidence="3">DUF3040 domain-containing protein</fullName>
    </submittedName>
</protein>
<dbReference type="InterPro" id="IPR021401">
    <property type="entry name" value="DUF3040"/>
</dbReference>
<keyword evidence="2" id="KW-0472">Membrane</keyword>
<keyword evidence="2" id="KW-0812">Transmembrane</keyword>
<sequence length="129" mass="14058">MALSEQEQKRLEQLEASLLAEDPKFADTLRGNSQFRVQRRRAALAGLAFVAGLAALVIGVQIQPAISIAGFVMMLVSAIVGISAWSRIEGQEETKRPSKPSGQASSSGAEDFMSKLEERWRKRQQGGDL</sequence>
<dbReference type="RefSeq" id="WP_212326582.1">
    <property type="nucleotide sequence ID" value="NZ_AP024463.1"/>
</dbReference>
<keyword evidence="4" id="KW-1185">Reference proteome</keyword>
<dbReference type="Proteomes" id="UP000678513">
    <property type="component" value="Chromosome"/>
</dbReference>